<name>B4VQC6_9CYAN</name>
<evidence type="ECO:0000313" key="2">
    <source>
        <dbReference type="Proteomes" id="UP000003835"/>
    </source>
</evidence>
<proteinExistence type="predicted"/>
<gene>
    <name evidence="1" type="ORF">MC7420_6322</name>
</gene>
<reference evidence="1 2" key="1">
    <citation type="submission" date="2008-07" db="EMBL/GenBank/DDBJ databases">
        <authorList>
            <person name="Tandeau de Marsac N."/>
            <person name="Ferriera S."/>
            <person name="Johnson J."/>
            <person name="Kravitz S."/>
            <person name="Beeson K."/>
            <person name="Sutton G."/>
            <person name="Rogers Y.-H."/>
            <person name="Friedman R."/>
            <person name="Frazier M."/>
            <person name="Venter J.C."/>
        </authorList>
    </citation>
    <scope>NUCLEOTIDE SEQUENCE [LARGE SCALE GENOMIC DNA]</scope>
    <source>
        <strain evidence="1 2">PCC 7420</strain>
    </source>
</reference>
<evidence type="ECO:0008006" key="3">
    <source>
        <dbReference type="Google" id="ProtNLM"/>
    </source>
</evidence>
<dbReference type="STRING" id="118168.MC7420_6322"/>
<dbReference type="Proteomes" id="UP000003835">
    <property type="component" value="Unassembled WGS sequence"/>
</dbReference>
<dbReference type="RefSeq" id="WP_006100807.1">
    <property type="nucleotide sequence ID" value="NZ_DS989848.1"/>
</dbReference>
<evidence type="ECO:0000313" key="1">
    <source>
        <dbReference type="EMBL" id="EDX75667.1"/>
    </source>
</evidence>
<dbReference type="AlphaFoldDB" id="B4VQC6"/>
<dbReference type="SUPFAM" id="SSF52540">
    <property type="entry name" value="P-loop containing nucleoside triphosphate hydrolases"/>
    <property type="match status" value="1"/>
</dbReference>
<dbReference type="InterPro" id="IPR027417">
    <property type="entry name" value="P-loop_NTPase"/>
</dbReference>
<organism evidence="1 2">
    <name type="scientific">Coleofasciculus chthonoplastes PCC 7420</name>
    <dbReference type="NCBI Taxonomy" id="118168"/>
    <lineage>
        <taxon>Bacteria</taxon>
        <taxon>Bacillati</taxon>
        <taxon>Cyanobacteriota</taxon>
        <taxon>Cyanophyceae</taxon>
        <taxon>Coleofasciculales</taxon>
        <taxon>Coleofasciculaceae</taxon>
        <taxon>Coleofasciculus</taxon>
    </lineage>
</organism>
<protein>
    <recommendedName>
        <fullName evidence="3">Sulfotransferase domain superfamily</fullName>
    </recommendedName>
</protein>
<dbReference type="eggNOG" id="ENOG5032UDT">
    <property type="taxonomic scope" value="Bacteria"/>
</dbReference>
<sequence length="249" mass="29272">MPNIHVEKLNLKGQRLHIRFLKQQVIRGNLDVLVCSPGGVGSSFFIAFLEKYKSVNSYKDRDGLKHIDRPPLTLNSNLKAIYIYGEPFNAVLSLFRRKYHHYQSKKLLFKYPNIEPITKNCTLKKYLEEGIDRLKLGAHFENWNNSRVTYPIMLVKYESIWENLPEIFDYLEIPQSEIGNFPPPQNRNSDWNLLSEDLKDLFFNMYGDLQEKIMNFDDIKIIKPKLSAYIFLPKYALYIGALYKQKLIG</sequence>
<dbReference type="EMBL" id="DS989848">
    <property type="protein sequence ID" value="EDX75667.1"/>
    <property type="molecule type" value="Genomic_DNA"/>
</dbReference>
<accession>B4VQC6</accession>
<dbReference type="Gene3D" id="3.40.50.300">
    <property type="entry name" value="P-loop containing nucleotide triphosphate hydrolases"/>
    <property type="match status" value="1"/>
</dbReference>
<keyword evidence="2" id="KW-1185">Reference proteome</keyword>
<dbReference type="HOGENOM" id="CLU_094855_0_0_3"/>
<dbReference type="OrthoDB" id="1550894at2"/>